<accession>A0A916N8W7</accession>
<dbReference type="AlphaFoldDB" id="A0A916N8W7"/>
<evidence type="ECO:0000313" key="1">
    <source>
        <dbReference type="EMBL" id="CAG5077758.1"/>
    </source>
</evidence>
<reference evidence="1" key="1">
    <citation type="submission" date="2021-04" db="EMBL/GenBank/DDBJ databases">
        <authorList>
            <person name="Rodrigo-Torres L."/>
            <person name="Arahal R. D."/>
            <person name="Lucena T."/>
        </authorList>
    </citation>
    <scope>NUCLEOTIDE SEQUENCE</scope>
    <source>
        <strain evidence="1">AS29M-1</strain>
    </source>
</reference>
<proteinExistence type="predicted"/>
<dbReference type="EMBL" id="OU015584">
    <property type="protein sequence ID" value="CAG5077758.1"/>
    <property type="molecule type" value="Genomic_DNA"/>
</dbReference>
<organism evidence="1 2">
    <name type="scientific">Parvicella tangerina</name>
    <dbReference type="NCBI Taxonomy" id="2829795"/>
    <lineage>
        <taxon>Bacteria</taxon>
        <taxon>Pseudomonadati</taxon>
        <taxon>Bacteroidota</taxon>
        <taxon>Flavobacteriia</taxon>
        <taxon>Flavobacteriales</taxon>
        <taxon>Parvicellaceae</taxon>
        <taxon>Parvicella</taxon>
    </lineage>
</organism>
<evidence type="ECO:0000313" key="2">
    <source>
        <dbReference type="Proteomes" id="UP000683507"/>
    </source>
</evidence>
<name>A0A916N8W7_9FLAO</name>
<keyword evidence="2" id="KW-1185">Reference proteome</keyword>
<protein>
    <submittedName>
        <fullName evidence="1">Uncharacterized protein</fullName>
    </submittedName>
</protein>
<dbReference type="Proteomes" id="UP000683507">
    <property type="component" value="Chromosome"/>
</dbReference>
<sequence length="227" mass="26570">MIEYYMLKSKWVFILFLNTFCISFMGQQKVDPPTSPKVKKAKLMFALDARRSFVLDNKVKFNGFKIGVELYEKHRVGLGFYGLRKPVNFIGRIDKQEFPEATDTLFFNFNYTGFFYDYVWLRTKRWELTTPTHLGIGAIEIQYQDTAGVRRPPFIKGGSVVFGIGGSVQFKIWRWLALGTGGGYRAMLSKEENIKRPLNAPYYQFQVKILLGELFRMAFKREELDEW</sequence>
<gene>
    <name evidence="1" type="ORF">CRYO30217_00475</name>
</gene>
<dbReference type="KEGG" id="ptan:CRYO30217_00475"/>